<proteinExistence type="inferred from homology"/>
<evidence type="ECO:0000313" key="13">
    <source>
        <dbReference type="Proteomes" id="UP000318571"/>
    </source>
</evidence>
<dbReference type="PRINTS" id="PR00237">
    <property type="entry name" value="GPCRRHODOPSN"/>
</dbReference>
<comment type="subcellular location">
    <subcellularLocation>
        <location evidence="1">Membrane</location>
        <topology evidence="1">Multi-pass membrane protein</topology>
    </subcellularLocation>
</comment>
<evidence type="ECO:0000256" key="9">
    <source>
        <dbReference type="SAM" id="MobiDB-lite"/>
    </source>
</evidence>
<dbReference type="STRING" id="6832.A0A553P799"/>
<evidence type="ECO:0000256" key="5">
    <source>
        <dbReference type="ARBA" id="ARBA00023040"/>
    </source>
</evidence>
<keyword evidence="8" id="KW-0807">Transducer</keyword>
<feature type="transmembrane region" description="Helical" evidence="10">
    <location>
        <begin position="225"/>
        <end position="243"/>
    </location>
</feature>
<dbReference type="InterPro" id="IPR017452">
    <property type="entry name" value="GPCR_Rhodpsn_7TM"/>
</dbReference>
<evidence type="ECO:0000256" key="6">
    <source>
        <dbReference type="ARBA" id="ARBA00023136"/>
    </source>
</evidence>
<sequence>MACSPKMNGCQSSMLAEVFNVSSPTSTEVGLNVSFPTTSTTSVVYYEFNEHTFEIHAYLRNVLGPQRQPAEKLIPLTIVYIVMFITGVFGNLSVCCVILRIPGMRSATNYYLFSLAVADMLILLLGLPNDLHVYWQQYPWIFGEPLCKIRALVSEMTSYSSVLTIVAFSMESKIIAALWLFALASAIPYAIYTKVHYINHPFTNQTIPESAFCTIQPTPTFLFEFSSFLFFIIPMTIMIFLYVRMGFRIRQTATFGRNTAVHGESRSVQSKKAILKMLAAVVFAFFICWAPFHAQRLLYVVFYEYKWKFVSEEVYQQINEKLFYVTGCFYYFSSTVNPILYNVMSVKYRNAFKETLCGRRSDGGNPLFTSYNPGPGGGGVVSYRRESNAYSTTLANSTRNGHISYGKQMSSRHLSVYDPYGSREIEKNSNGRGQRPRRHSLITEGGQNSIRGARREPSDSRTPSGSSVFAPSLRNQSETSFVDKNGDGLKIVVESESFRT</sequence>
<organism evidence="12 13">
    <name type="scientific">Tigriopus californicus</name>
    <name type="common">Marine copepod</name>
    <dbReference type="NCBI Taxonomy" id="6832"/>
    <lineage>
        <taxon>Eukaryota</taxon>
        <taxon>Metazoa</taxon>
        <taxon>Ecdysozoa</taxon>
        <taxon>Arthropoda</taxon>
        <taxon>Crustacea</taxon>
        <taxon>Multicrustacea</taxon>
        <taxon>Hexanauplia</taxon>
        <taxon>Copepoda</taxon>
        <taxon>Harpacticoida</taxon>
        <taxon>Harpacticidae</taxon>
        <taxon>Tigriopus</taxon>
    </lineage>
</organism>
<feature type="transmembrane region" description="Helical" evidence="10">
    <location>
        <begin position="175"/>
        <end position="192"/>
    </location>
</feature>
<evidence type="ECO:0000256" key="3">
    <source>
        <dbReference type="ARBA" id="ARBA00022692"/>
    </source>
</evidence>
<evidence type="ECO:0000259" key="11">
    <source>
        <dbReference type="PROSITE" id="PS50262"/>
    </source>
</evidence>
<dbReference type="OMA" id="TEIIIGP"/>
<accession>A0A553P799</accession>
<dbReference type="Gene3D" id="1.20.1070.10">
    <property type="entry name" value="Rhodopsin 7-helix transmembrane proteins"/>
    <property type="match status" value="1"/>
</dbReference>
<dbReference type="SMART" id="SM01381">
    <property type="entry name" value="7TM_GPCR_Srsx"/>
    <property type="match status" value="1"/>
</dbReference>
<keyword evidence="5" id="KW-0297">G-protein coupled receptor</keyword>
<comment type="caution">
    <text evidence="12">The sequence shown here is derived from an EMBL/GenBank/DDBJ whole genome shotgun (WGS) entry which is preliminary data.</text>
</comment>
<comment type="similarity">
    <text evidence="2">Belongs to the G-protein coupled receptor 1 family.</text>
</comment>
<feature type="transmembrane region" description="Helical" evidence="10">
    <location>
        <begin position="73"/>
        <end position="98"/>
    </location>
</feature>
<reference evidence="12 13" key="1">
    <citation type="journal article" date="2018" name="Nat. Ecol. Evol.">
        <title>Genomic signatures of mitonuclear coevolution across populations of Tigriopus californicus.</title>
        <authorList>
            <person name="Barreto F.S."/>
            <person name="Watson E.T."/>
            <person name="Lima T.G."/>
            <person name="Willett C.S."/>
            <person name="Edmands S."/>
            <person name="Li W."/>
            <person name="Burton R.S."/>
        </authorList>
    </citation>
    <scope>NUCLEOTIDE SEQUENCE [LARGE SCALE GENOMIC DNA]</scope>
    <source>
        <strain evidence="12 13">San Diego</strain>
    </source>
</reference>
<keyword evidence="3 10" id="KW-0812">Transmembrane</keyword>
<dbReference type="SUPFAM" id="SSF81321">
    <property type="entry name" value="Family A G protein-coupled receptor-like"/>
    <property type="match status" value="1"/>
</dbReference>
<feature type="transmembrane region" description="Helical" evidence="10">
    <location>
        <begin position="322"/>
        <end position="343"/>
    </location>
</feature>
<feature type="transmembrane region" description="Helical" evidence="10">
    <location>
        <begin position="149"/>
        <end position="168"/>
    </location>
</feature>
<evidence type="ECO:0000256" key="7">
    <source>
        <dbReference type="ARBA" id="ARBA00023170"/>
    </source>
</evidence>
<evidence type="ECO:0000256" key="10">
    <source>
        <dbReference type="SAM" id="Phobius"/>
    </source>
</evidence>
<feature type="transmembrane region" description="Helical" evidence="10">
    <location>
        <begin position="110"/>
        <end position="129"/>
    </location>
</feature>
<feature type="compositionally biased region" description="Polar residues" evidence="9">
    <location>
        <begin position="460"/>
        <end position="482"/>
    </location>
</feature>
<dbReference type="Proteomes" id="UP000318571">
    <property type="component" value="Chromosome 3"/>
</dbReference>
<evidence type="ECO:0000256" key="8">
    <source>
        <dbReference type="ARBA" id="ARBA00023224"/>
    </source>
</evidence>
<dbReference type="GO" id="GO:0005886">
    <property type="term" value="C:plasma membrane"/>
    <property type="evidence" value="ECO:0007669"/>
    <property type="project" value="TreeGrafter"/>
</dbReference>
<keyword evidence="13" id="KW-1185">Reference proteome</keyword>
<dbReference type="PANTHER" id="PTHR24243">
    <property type="entry name" value="G-PROTEIN COUPLED RECEPTOR"/>
    <property type="match status" value="1"/>
</dbReference>
<gene>
    <name evidence="12" type="ORF">TCAL_13716</name>
</gene>
<evidence type="ECO:0000256" key="1">
    <source>
        <dbReference type="ARBA" id="ARBA00004141"/>
    </source>
</evidence>
<dbReference type="GO" id="GO:0008188">
    <property type="term" value="F:neuropeptide receptor activity"/>
    <property type="evidence" value="ECO:0007669"/>
    <property type="project" value="TreeGrafter"/>
</dbReference>
<keyword evidence="6 10" id="KW-0472">Membrane</keyword>
<dbReference type="Pfam" id="PF00001">
    <property type="entry name" value="7tm_1"/>
    <property type="match status" value="2"/>
</dbReference>
<dbReference type="AlphaFoldDB" id="A0A553P799"/>
<protein>
    <recommendedName>
        <fullName evidence="11">G-protein coupled receptors family 1 profile domain-containing protein</fullName>
    </recommendedName>
</protein>
<evidence type="ECO:0000256" key="2">
    <source>
        <dbReference type="ARBA" id="ARBA00010663"/>
    </source>
</evidence>
<dbReference type="PANTHER" id="PTHR24243:SF107">
    <property type="entry name" value="NEUROPEPTIDES CAPA RECEPTOR"/>
    <property type="match status" value="1"/>
</dbReference>
<evidence type="ECO:0000313" key="12">
    <source>
        <dbReference type="EMBL" id="TRY73564.1"/>
    </source>
</evidence>
<dbReference type="PROSITE" id="PS50262">
    <property type="entry name" value="G_PROTEIN_RECEP_F1_2"/>
    <property type="match status" value="1"/>
</dbReference>
<feature type="transmembrane region" description="Helical" evidence="10">
    <location>
        <begin position="273"/>
        <end position="292"/>
    </location>
</feature>
<keyword evidence="7" id="KW-0675">Receptor</keyword>
<evidence type="ECO:0000256" key="4">
    <source>
        <dbReference type="ARBA" id="ARBA00022989"/>
    </source>
</evidence>
<name>A0A553P799_TIGCA</name>
<dbReference type="InterPro" id="IPR000276">
    <property type="entry name" value="GPCR_Rhodpsn"/>
</dbReference>
<dbReference type="EMBL" id="VCGU01000007">
    <property type="protein sequence ID" value="TRY73564.1"/>
    <property type="molecule type" value="Genomic_DNA"/>
</dbReference>
<keyword evidence="4 10" id="KW-1133">Transmembrane helix</keyword>
<feature type="region of interest" description="Disordered" evidence="9">
    <location>
        <begin position="422"/>
        <end position="486"/>
    </location>
</feature>
<feature type="domain" description="G-protein coupled receptors family 1 profile" evidence="11">
    <location>
        <begin position="90"/>
        <end position="341"/>
    </location>
</feature>